<dbReference type="PANTHER" id="PTHR47107:SF1">
    <property type="entry name" value="CERAMIDE-BINDING PROTEIN SVF1-RELATED"/>
    <property type="match status" value="1"/>
</dbReference>
<dbReference type="STRING" id="205917.A0A4Y9Z6U1"/>
<dbReference type="Pfam" id="PF17187">
    <property type="entry name" value="Svf1_C"/>
    <property type="match status" value="1"/>
</dbReference>
<name>A0A4Y9Z6U1_9AGAM</name>
<evidence type="ECO:0000259" key="5">
    <source>
        <dbReference type="Pfam" id="PF17187"/>
    </source>
</evidence>
<dbReference type="AlphaFoldDB" id="A0A4Y9Z6U1"/>
<protein>
    <recommendedName>
        <fullName evidence="8">Oxidative stress survival Svf1-like protein</fullName>
    </recommendedName>
</protein>
<dbReference type="GO" id="GO:0005737">
    <property type="term" value="C:cytoplasm"/>
    <property type="evidence" value="ECO:0007669"/>
    <property type="project" value="UniProtKB-SubCell"/>
</dbReference>
<dbReference type="Proteomes" id="UP000298327">
    <property type="component" value="Unassembled WGS sequence"/>
</dbReference>
<sequence length="424" mass="46093">MFASIFSTSPPVDPKAPNFHPVSSRFPSNELFGELEPKDTELLCPSGFAAETQVWYQILEDGTSVMCQIIHSSIGVWYPTIQFTFKIYHPSTGEKIWRSVNVSNFVTPPPGLDRRSSKSDQFTITHRSNPGSDFPESYDIQFNDDDLKIALEVRRPAGAPGFKIGKGPKGGYSNFGTDVEQPEGYVVHRFWPYTRAKGVIIRQGNVLDVDGPGMFVHAIQGMRPNLVAARWNFAHFQSPQHGGVSAIQMEFTTTDAYGRKGSGSGFVSVNVGSLVIGGKLVTVTAETKWPDEEPSEDAAIKSRALHLKPAHDPDTGYNQPTELLFHFAGPSLLPDAPGTIEATLPVTVGEPSNPKGLIEKVDFLAEVPALVKAVVSYVAGTKPYIYQWINPTTLCIKGPDSIAPGLSGGLEAEGHVYVEATFIS</sequence>
<organism evidence="6 7">
    <name type="scientific">Dentipellis fragilis</name>
    <dbReference type="NCBI Taxonomy" id="205917"/>
    <lineage>
        <taxon>Eukaryota</taxon>
        <taxon>Fungi</taxon>
        <taxon>Dikarya</taxon>
        <taxon>Basidiomycota</taxon>
        <taxon>Agaricomycotina</taxon>
        <taxon>Agaricomycetes</taxon>
        <taxon>Russulales</taxon>
        <taxon>Hericiaceae</taxon>
        <taxon>Dentipellis</taxon>
    </lineage>
</organism>
<dbReference type="Pfam" id="PF08622">
    <property type="entry name" value="Svf1"/>
    <property type="match status" value="1"/>
</dbReference>
<gene>
    <name evidence="6" type="ORF">EVG20_g2538</name>
</gene>
<evidence type="ECO:0000259" key="4">
    <source>
        <dbReference type="Pfam" id="PF08622"/>
    </source>
</evidence>
<evidence type="ECO:0000256" key="1">
    <source>
        <dbReference type="ARBA" id="ARBA00004496"/>
    </source>
</evidence>
<dbReference type="InterPro" id="IPR013931">
    <property type="entry name" value="Svf1-like_N"/>
</dbReference>
<accession>A0A4Y9Z6U1</accession>
<comment type="similarity">
    <text evidence="2">Belongs to the SVF1 family.</text>
</comment>
<proteinExistence type="inferred from homology"/>
<evidence type="ECO:0008006" key="8">
    <source>
        <dbReference type="Google" id="ProtNLM"/>
    </source>
</evidence>
<evidence type="ECO:0000313" key="6">
    <source>
        <dbReference type="EMBL" id="TFY70465.1"/>
    </source>
</evidence>
<feature type="domain" description="Svf1-like N-terminal" evidence="4">
    <location>
        <begin position="51"/>
        <end position="220"/>
    </location>
</feature>
<dbReference type="InterPro" id="IPR033394">
    <property type="entry name" value="Svf1-like_C"/>
</dbReference>
<dbReference type="SUPFAM" id="SSF159245">
    <property type="entry name" value="AttH-like"/>
    <property type="match status" value="1"/>
</dbReference>
<comment type="caution">
    <text evidence="6">The sequence shown here is derived from an EMBL/GenBank/DDBJ whole genome shotgun (WGS) entry which is preliminary data.</text>
</comment>
<keyword evidence="3" id="KW-0963">Cytoplasm</keyword>
<comment type="subcellular location">
    <subcellularLocation>
        <location evidence="1">Cytoplasm</location>
    </subcellularLocation>
</comment>
<dbReference type="OrthoDB" id="2590239at2759"/>
<evidence type="ECO:0000256" key="3">
    <source>
        <dbReference type="ARBA" id="ARBA00022490"/>
    </source>
</evidence>
<dbReference type="EMBL" id="SEOQ01000100">
    <property type="protein sequence ID" value="TFY70465.1"/>
    <property type="molecule type" value="Genomic_DNA"/>
</dbReference>
<evidence type="ECO:0000313" key="7">
    <source>
        <dbReference type="Proteomes" id="UP000298327"/>
    </source>
</evidence>
<evidence type="ECO:0000256" key="2">
    <source>
        <dbReference type="ARBA" id="ARBA00009069"/>
    </source>
</evidence>
<dbReference type="GO" id="GO:0006979">
    <property type="term" value="P:response to oxidative stress"/>
    <property type="evidence" value="ECO:0007669"/>
    <property type="project" value="InterPro"/>
</dbReference>
<keyword evidence="7" id="KW-1185">Reference proteome</keyword>
<feature type="domain" description="Svf1-like C-terminal" evidence="5">
    <location>
        <begin position="222"/>
        <end position="424"/>
    </location>
</feature>
<dbReference type="PANTHER" id="PTHR47107">
    <property type="entry name" value="SVF1-LIKE PROTEIN YDR222W-RELATED"/>
    <property type="match status" value="1"/>
</dbReference>
<reference evidence="6 7" key="1">
    <citation type="submission" date="2019-02" db="EMBL/GenBank/DDBJ databases">
        <title>Genome sequencing of the rare red list fungi Dentipellis fragilis.</title>
        <authorList>
            <person name="Buettner E."/>
            <person name="Kellner H."/>
        </authorList>
    </citation>
    <scope>NUCLEOTIDE SEQUENCE [LARGE SCALE GENOMIC DNA]</scope>
    <source>
        <strain evidence="6 7">DSM 105465</strain>
    </source>
</reference>
<dbReference type="InterPro" id="IPR051385">
    <property type="entry name" value="Ceramide-binding_SVF1"/>
</dbReference>